<evidence type="ECO:0000259" key="7">
    <source>
        <dbReference type="PROSITE" id="PS50235"/>
    </source>
</evidence>
<feature type="region of interest" description="Disordered" evidence="6">
    <location>
        <begin position="471"/>
        <end position="495"/>
    </location>
</feature>
<dbReference type="SUPFAM" id="SSF144232">
    <property type="entry name" value="HIT/MYND zinc finger-like"/>
    <property type="match status" value="1"/>
</dbReference>
<dbReference type="GO" id="GO:0016579">
    <property type="term" value="P:protein deubiquitination"/>
    <property type="evidence" value="ECO:0007669"/>
    <property type="project" value="InterPro"/>
</dbReference>
<dbReference type="CDD" id="cd02661">
    <property type="entry name" value="Peptidase_C19E"/>
    <property type="match status" value="1"/>
</dbReference>
<protein>
    <submittedName>
        <fullName evidence="9">Ubiquitin carboxyl-terminal hydrolase 19</fullName>
    </submittedName>
</protein>
<reference evidence="9 10" key="1">
    <citation type="journal article" date="2017" name="Genome Biol.">
        <title>New reference genome sequences of hot pepper reveal the massive evolution of plant disease-resistance genes by retroduplication.</title>
        <authorList>
            <person name="Kim S."/>
            <person name="Park J."/>
            <person name="Yeom S.I."/>
            <person name="Kim Y.M."/>
            <person name="Seo E."/>
            <person name="Kim K.T."/>
            <person name="Kim M.S."/>
            <person name="Lee J.M."/>
            <person name="Cheong K."/>
            <person name="Shin H.S."/>
            <person name="Kim S.B."/>
            <person name="Han K."/>
            <person name="Lee J."/>
            <person name="Park M."/>
            <person name="Lee H.A."/>
            <person name="Lee H.Y."/>
            <person name="Lee Y."/>
            <person name="Oh S."/>
            <person name="Lee J.H."/>
            <person name="Choi E."/>
            <person name="Choi E."/>
            <person name="Lee S.E."/>
            <person name="Jeon J."/>
            <person name="Kim H."/>
            <person name="Choi G."/>
            <person name="Song H."/>
            <person name="Lee J."/>
            <person name="Lee S.C."/>
            <person name="Kwon J.K."/>
            <person name="Lee H.Y."/>
            <person name="Koo N."/>
            <person name="Hong Y."/>
            <person name="Kim R.W."/>
            <person name="Kang W.H."/>
            <person name="Huh J.H."/>
            <person name="Kang B.C."/>
            <person name="Yang T.J."/>
            <person name="Lee Y.H."/>
            <person name="Bennetzen J.L."/>
            <person name="Choi D."/>
        </authorList>
    </citation>
    <scope>NUCLEOTIDE SEQUENCE [LARGE SCALE GENOMIC DNA]</scope>
    <source>
        <strain evidence="10">cv. PBC81</strain>
    </source>
</reference>
<dbReference type="GO" id="GO:0005634">
    <property type="term" value="C:nucleus"/>
    <property type="evidence" value="ECO:0007669"/>
    <property type="project" value="TreeGrafter"/>
</dbReference>
<dbReference type="OrthoDB" id="420187at2759"/>
<comment type="caution">
    <text evidence="9">The sequence shown here is derived from an EMBL/GenBank/DDBJ whole genome shotgun (WGS) entry which is preliminary data.</text>
</comment>
<dbReference type="PANTHER" id="PTHR24006:SF813">
    <property type="entry name" value="UBIQUITINYL HYDROLASE 1"/>
    <property type="match status" value="1"/>
</dbReference>
<keyword evidence="2" id="KW-0479">Metal-binding</keyword>
<sequence length="827" mass="92096">MKVFLPNSCAVCGNVAVKRCSRCKMVYYCSEACQRSDWNSGHTSRCRDFRSSVKGNPQQSAYTLQRRKSFCSLLVPSTGKTNILNQSKKEFGFNLLQVLFPYEDFEKYFYWDGPSVPPCGLINHGNSCYANVVLQCLTHTKPLAVYVVEKDHRGECGLNGWCFLCEFQLHVERVIHSWEPFSPIARLSELPNIGGNLSCVKQEDAHEFMRFAIDAMQSAVLDEFGGRTGVSPSTQETTVIQHIFGGHLQSQVKCSKCGNLSIRFENMMDLTVEIHGDAESLEDCLDQFTAEECMDGENMYKCDRCNDYVKASKRLMIQEAPNILTIALKRFQGGGGKLNKRVIFRECLDLLPYMNEGDDNDYFKLYAVIVHVNMLKASDFGHYICYIKDFSGSWYRSNDSKVDKVDIDEVLSQEAYMLLYRRIVARPTSLYPLESLNKEDHDSVKVEGKQHSLLQPLEGQMITASAAVSVDSGSLPTDNSSEIKGVDSGSLPTDNSSEIKVVREKEALPSITVSEDGKEDDQNMVELGASRYVLQEHQDVGVSSAAEEISYLGTLLSPCSPTDSSSETDGGFFVSDNEEETETSEGTANEDQDLVECGANRQEFQDIGVSTAAEEASCLRVVLSPCPFIYSSAEAVIQKPEGRSIVSYIKEKTETCEGTTKEDQDMVESEASRYVLQELQDVGVSSAAEETSDLRMLSSLGWSIDSSAEAVIQKPEGRFLVSDIEEKTETCEGTVNESQLESSSEDSTDTRFEPLFPYAFLEKRKGGKEFSSQGIHDVILETDRGTSSAKKFKPLFPYGFLEKRLHAKTGLSCGLFDDASNEQRPEK</sequence>
<keyword evidence="3 5" id="KW-0863">Zinc-finger</keyword>
<comment type="similarity">
    <text evidence="1">Belongs to the peptidase C19 family.</text>
</comment>
<feature type="compositionally biased region" description="Polar residues" evidence="6">
    <location>
        <begin position="559"/>
        <end position="568"/>
    </location>
</feature>
<dbReference type="InterPro" id="IPR038765">
    <property type="entry name" value="Papain-like_cys_pep_sf"/>
</dbReference>
<proteinExistence type="inferred from homology"/>
<reference evidence="10" key="2">
    <citation type="journal article" date="2017" name="J. Anim. Genet.">
        <title>Multiple reference genome sequences of hot pepper reveal the massive evolution of plant disease resistance genes by retroduplication.</title>
        <authorList>
            <person name="Kim S."/>
            <person name="Park J."/>
            <person name="Yeom S.-I."/>
            <person name="Kim Y.-M."/>
            <person name="Seo E."/>
            <person name="Kim K.-T."/>
            <person name="Kim M.-S."/>
            <person name="Lee J.M."/>
            <person name="Cheong K."/>
            <person name="Shin H.-S."/>
            <person name="Kim S.-B."/>
            <person name="Han K."/>
            <person name="Lee J."/>
            <person name="Park M."/>
            <person name="Lee H.-A."/>
            <person name="Lee H.-Y."/>
            <person name="Lee Y."/>
            <person name="Oh S."/>
            <person name="Lee J.H."/>
            <person name="Choi E."/>
            <person name="Choi E."/>
            <person name="Lee S.E."/>
            <person name="Jeon J."/>
            <person name="Kim H."/>
            <person name="Choi G."/>
            <person name="Song H."/>
            <person name="Lee J."/>
            <person name="Lee S.-C."/>
            <person name="Kwon J.-K."/>
            <person name="Lee H.-Y."/>
            <person name="Koo N."/>
            <person name="Hong Y."/>
            <person name="Kim R.W."/>
            <person name="Kang W.-H."/>
            <person name="Huh J.H."/>
            <person name="Kang B.-C."/>
            <person name="Yang T.-J."/>
            <person name="Lee Y.-H."/>
            <person name="Bennetzen J.L."/>
            <person name="Choi D."/>
        </authorList>
    </citation>
    <scope>NUCLEOTIDE SEQUENCE [LARGE SCALE GENOMIC DNA]</scope>
    <source>
        <strain evidence="10">cv. PBC81</strain>
    </source>
</reference>
<evidence type="ECO:0000313" key="9">
    <source>
        <dbReference type="EMBL" id="PHT33051.1"/>
    </source>
</evidence>
<dbReference type="PROSITE" id="PS50235">
    <property type="entry name" value="USP_3"/>
    <property type="match status" value="1"/>
</dbReference>
<dbReference type="InterPro" id="IPR001394">
    <property type="entry name" value="Peptidase_C19_UCH"/>
</dbReference>
<dbReference type="Gene3D" id="3.90.70.10">
    <property type="entry name" value="Cysteine proteinases"/>
    <property type="match status" value="1"/>
</dbReference>
<dbReference type="InterPro" id="IPR028889">
    <property type="entry name" value="USP"/>
</dbReference>
<gene>
    <name evidence="9" type="ORF">CQW23_29388</name>
</gene>
<dbReference type="PROSITE" id="PS01360">
    <property type="entry name" value="ZF_MYND_1"/>
    <property type="match status" value="1"/>
</dbReference>
<evidence type="ECO:0000256" key="5">
    <source>
        <dbReference type="PROSITE-ProRule" id="PRU00134"/>
    </source>
</evidence>
<dbReference type="GO" id="GO:0008270">
    <property type="term" value="F:zinc ion binding"/>
    <property type="evidence" value="ECO:0007669"/>
    <property type="project" value="UniProtKB-KW"/>
</dbReference>
<dbReference type="PANTHER" id="PTHR24006">
    <property type="entry name" value="UBIQUITIN CARBOXYL-TERMINAL HYDROLASE"/>
    <property type="match status" value="1"/>
</dbReference>
<dbReference type="SUPFAM" id="SSF54001">
    <property type="entry name" value="Cysteine proteinases"/>
    <property type="match status" value="1"/>
</dbReference>
<dbReference type="Proteomes" id="UP000224567">
    <property type="component" value="Unassembled WGS sequence"/>
</dbReference>
<evidence type="ECO:0000256" key="3">
    <source>
        <dbReference type="ARBA" id="ARBA00022771"/>
    </source>
</evidence>
<evidence type="ECO:0000256" key="6">
    <source>
        <dbReference type="SAM" id="MobiDB-lite"/>
    </source>
</evidence>
<evidence type="ECO:0000256" key="4">
    <source>
        <dbReference type="ARBA" id="ARBA00022833"/>
    </source>
</evidence>
<feature type="domain" description="MYND-type" evidence="8">
    <location>
        <begin position="9"/>
        <end position="46"/>
    </location>
</feature>
<dbReference type="STRING" id="33114.A0A2G2VJ71"/>
<feature type="domain" description="USP" evidence="7">
    <location>
        <begin position="119"/>
        <end position="423"/>
    </location>
</feature>
<name>A0A2G2VJ71_CAPBA</name>
<keyword evidence="10" id="KW-1185">Reference proteome</keyword>
<feature type="compositionally biased region" description="Polar residues" evidence="6">
    <location>
        <begin position="471"/>
        <end position="482"/>
    </location>
</feature>
<dbReference type="FunFam" id="3.90.70.10:FF:000026">
    <property type="entry name" value="Ubiquitin carboxyl-terminal hydrolase 15"/>
    <property type="match status" value="1"/>
</dbReference>
<feature type="compositionally biased region" description="Acidic residues" evidence="6">
    <location>
        <begin position="576"/>
        <end position="591"/>
    </location>
</feature>
<dbReference type="Pfam" id="PF00443">
    <property type="entry name" value="UCH"/>
    <property type="match status" value="1"/>
</dbReference>
<dbReference type="PROSITE" id="PS00972">
    <property type="entry name" value="USP_1"/>
    <property type="match status" value="1"/>
</dbReference>
<keyword evidence="4" id="KW-0862">Zinc</keyword>
<evidence type="ECO:0000259" key="8">
    <source>
        <dbReference type="PROSITE" id="PS50865"/>
    </source>
</evidence>
<dbReference type="AlphaFoldDB" id="A0A2G2VJ71"/>
<dbReference type="Gene3D" id="6.10.140.2220">
    <property type="match status" value="1"/>
</dbReference>
<dbReference type="GO" id="GO:0005829">
    <property type="term" value="C:cytosol"/>
    <property type="evidence" value="ECO:0007669"/>
    <property type="project" value="TreeGrafter"/>
</dbReference>
<dbReference type="EMBL" id="MLFT02000012">
    <property type="protein sequence ID" value="PHT33051.1"/>
    <property type="molecule type" value="Genomic_DNA"/>
</dbReference>
<accession>A0A2G2VJ71</accession>
<dbReference type="GO" id="GO:0004843">
    <property type="term" value="F:cysteine-type deubiquitinase activity"/>
    <property type="evidence" value="ECO:0007669"/>
    <property type="project" value="InterPro"/>
</dbReference>
<keyword evidence="9" id="KW-0378">Hydrolase</keyword>
<organism evidence="9 10">
    <name type="scientific">Capsicum baccatum</name>
    <name type="common">Peruvian pepper</name>
    <dbReference type="NCBI Taxonomy" id="33114"/>
    <lineage>
        <taxon>Eukaryota</taxon>
        <taxon>Viridiplantae</taxon>
        <taxon>Streptophyta</taxon>
        <taxon>Embryophyta</taxon>
        <taxon>Tracheophyta</taxon>
        <taxon>Spermatophyta</taxon>
        <taxon>Magnoliopsida</taxon>
        <taxon>eudicotyledons</taxon>
        <taxon>Gunneridae</taxon>
        <taxon>Pentapetalae</taxon>
        <taxon>asterids</taxon>
        <taxon>lamiids</taxon>
        <taxon>Solanales</taxon>
        <taxon>Solanaceae</taxon>
        <taxon>Solanoideae</taxon>
        <taxon>Capsiceae</taxon>
        <taxon>Capsicum</taxon>
    </lineage>
</organism>
<evidence type="ECO:0000256" key="1">
    <source>
        <dbReference type="ARBA" id="ARBA00009085"/>
    </source>
</evidence>
<dbReference type="InterPro" id="IPR018200">
    <property type="entry name" value="USP_CS"/>
</dbReference>
<feature type="region of interest" description="Disordered" evidence="6">
    <location>
        <begin position="559"/>
        <end position="591"/>
    </location>
</feature>
<dbReference type="InterPro" id="IPR002893">
    <property type="entry name" value="Znf_MYND"/>
</dbReference>
<evidence type="ECO:0000313" key="10">
    <source>
        <dbReference type="Proteomes" id="UP000224567"/>
    </source>
</evidence>
<evidence type="ECO:0000256" key="2">
    <source>
        <dbReference type="ARBA" id="ARBA00022723"/>
    </source>
</evidence>
<dbReference type="Pfam" id="PF01753">
    <property type="entry name" value="zf-MYND"/>
    <property type="match status" value="1"/>
</dbReference>
<dbReference type="PROSITE" id="PS50865">
    <property type="entry name" value="ZF_MYND_2"/>
    <property type="match status" value="1"/>
</dbReference>
<dbReference type="InterPro" id="IPR050164">
    <property type="entry name" value="Peptidase_C19"/>
</dbReference>